<evidence type="ECO:0000256" key="3">
    <source>
        <dbReference type="ARBA" id="ARBA00022723"/>
    </source>
</evidence>
<dbReference type="SUPFAM" id="SSF47188">
    <property type="entry name" value="Hemerythrin-like"/>
    <property type="match status" value="1"/>
</dbReference>
<comment type="similarity">
    <text evidence="1">Belongs to the hemerythrin family.</text>
</comment>
<reference evidence="6" key="1">
    <citation type="journal article" date="2021" name="ISME J.">
        <title>Fine-scale metabolic discontinuity in a stratified prokaryote microbiome of a Red Sea deep halocline.</title>
        <authorList>
            <person name="Michoud G."/>
            <person name="Ngugi D.K."/>
            <person name="Barozzi A."/>
            <person name="Merlino G."/>
            <person name="Calleja M.L."/>
            <person name="Delgado-Huertas A."/>
            <person name="Moran X.A.G."/>
            <person name="Daffonchio D."/>
        </authorList>
    </citation>
    <scope>NUCLEOTIDE SEQUENCE</scope>
    <source>
        <strain evidence="6">SuakinDeep_MAG55_1</strain>
    </source>
</reference>
<evidence type="ECO:0000313" key="7">
    <source>
        <dbReference type="Proteomes" id="UP000722750"/>
    </source>
</evidence>
<dbReference type="Pfam" id="PF01814">
    <property type="entry name" value="Hemerythrin"/>
    <property type="match status" value="1"/>
</dbReference>
<dbReference type="Gene3D" id="1.20.120.50">
    <property type="entry name" value="Hemerythrin-like"/>
    <property type="match status" value="1"/>
</dbReference>
<dbReference type="PROSITE" id="PS00550">
    <property type="entry name" value="HEMERYTHRINS"/>
    <property type="match status" value="1"/>
</dbReference>
<sequence length="133" mass="16072">MIEWSNKYSVGVSAMDEEHKGFIGTINKVIVARQCDYSQEEVEEVLSELVKFAKEHFKNEETYMSKFEYPDYLLHYNEHLNFSLHMIIYNNQVINGEYKIMDELYKYLQEWLVHHIQKTDKKYTKCFNKNGLR</sequence>
<dbReference type="EMBL" id="JAANXD010000016">
    <property type="protein sequence ID" value="MBS1257233.1"/>
    <property type="molecule type" value="Genomic_DNA"/>
</dbReference>
<name>A0A941ZXT0_9BACT</name>
<dbReference type="NCBIfam" id="TIGR02481">
    <property type="entry name" value="hemeryth_dom"/>
    <property type="match status" value="1"/>
</dbReference>
<dbReference type="InterPro" id="IPR016131">
    <property type="entry name" value="Haemerythrin_Fe_BS"/>
</dbReference>
<comment type="caution">
    <text evidence="6">The sequence shown here is derived from an EMBL/GenBank/DDBJ whole genome shotgun (WGS) entry which is preliminary data.</text>
</comment>
<dbReference type="PANTHER" id="PTHR37164">
    <property type="entry name" value="BACTERIOHEMERYTHRIN"/>
    <property type="match status" value="1"/>
</dbReference>
<dbReference type="PANTHER" id="PTHR37164:SF1">
    <property type="entry name" value="BACTERIOHEMERYTHRIN"/>
    <property type="match status" value="1"/>
</dbReference>
<dbReference type="GO" id="GO:0005344">
    <property type="term" value="F:oxygen carrier activity"/>
    <property type="evidence" value="ECO:0007669"/>
    <property type="project" value="UniProtKB-KW"/>
</dbReference>
<evidence type="ECO:0000256" key="1">
    <source>
        <dbReference type="ARBA" id="ARBA00010587"/>
    </source>
</evidence>
<keyword evidence="2" id="KW-0813">Transport</keyword>
<accession>A0A941ZXT0</accession>
<evidence type="ECO:0000256" key="2">
    <source>
        <dbReference type="ARBA" id="ARBA00022621"/>
    </source>
</evidence>
<keyword evidence="4" id="KW-0408">Iron</keyword>
<dbReference type="NCBIfam" id="NF033749">
    <property type="entry name" value="bact_hemeryth"/>
    <property type="match status" value="1"/>
</dbReference>
<organism evidence="6 7">
    <name type="scientific">Candidatus Scalindua arabica</name>
    <dbReference type="NCBI Taxonomy" id="1127984"/>
    <lineage>
        <taxon>Bacteria</taxon>
        <taxon>Pseudomonadati</taxon>
        <taxon>Planctomycetota</taxon>
        <taxon>Candidatus Brocadiia</taxon>
        <taxon>Candidatus Brocadiales</taxon>
        <taxon>Candidatus Scalinduaceae</taxon>
        <taxon>Candidatus Scalindua</taxon>
    </lineage>
</organism>
<gene>
    <name evidence="6" type="ORF">MAG551_00270</name>
</gene>
<evidence type="ECO:0000256" key="4">
    <source>
        <dbReference type="ARBA" id="ARBA00023004"/>
    </source>
</evidence>
<protein>
    <submittedName>
        <fullName evidence="6">Bacteriohemerythrin</fullName>
    </submittedName>
</protein>
<dbReference type="InterPro" id="IPR012827">
    <property type="entry name" value="Hemerythrin_metal-bd"/>
</dbReference>
<dbReference type="InterPro" id="IPR050669">
    <property type="entry name" value="Hemerythrin"/>
</dbReference>
<dbReference type="InterPro" id="IPR012312">
    <property type="entry name" value="Hemerythrin-like"/>
</dbReference>
<dbReference type="Proteomes" id="UP000722750">
    <property type="component" value="Unassembled WGS sequence"/>
</dbReference>
<dbReference type="AlphaFoldDB" id="A0A941ZXT0"/>
<feature type="domain" description="Hemerythrin-like" evidence="5">
    <location>
        <begin position="11"/>
        <end position="123"/>
    </location>
</feature>
<keyword evidence="2" id="KW-0561">Oxygen transport</keyword>
<evidence type="ECO:0000259" key="5">
    <source>
        <dbReference type="Pfam" id="PF01814"/>
    </source>
</evidence>
<dbReference type="CDD" id="cd12107">
    <property type="entry name" value="Hemerythrin"/>
    <property type="match status" value="1"/>
</dbReference>
<dbReference type="InterPro" id="IPR035938">
    <property type="entry name" value="Hemerythrin-like_sf"/>
</dbReference>
<evidence type="ECO:0000313" key="6">
    <source>
        <dbReference type="EMBL" id="MBS1257233.1"/>
    </source>
</evidence>
<dbReference type="GO" id="GO:0046872">
    <property type="term" value="F:metal ion binding"/>
    <property type="evidence" value="ECO:0007669"/>
    <property type="project" value="UniProtKB-KW"/>
</dbReference>
<keyword evidence="3" id="KW-0479">Metal-binding</keyword>
<proteinExistence type="inferred from homology"/>